<dbReference type="PANTHER" id="PTHR14614">
    <property type="entry name" value="HEPATOCELLULAR CARCINOMA-ASSOCIATED ANTIGEN"/>
    <property type="match status" value="1"/>
</dbReference>
<dbReference type="CDD" id="cd02440">
    <property type="entry name" value="AdoMet_MTases"/>
    <property type="match status" value="1"/>
</dbReference>
<accession>A0A9W7BKN8</accession>
<protein>
    <submittedName>
        <fullName evidence="1">Uncharacterized protein</fullName>
    </submittedName>
</protein>
<dbReference type="Proteomes" id="UP001165085">
    <property type="component" value="Unassembled WGS sequence"/>
</dbReference>
<keyword evidence="2" id="KW-1185">Reference proteome</keyword>
<gene>
    <name evidence="1" type="ORF">TrST_g6609</name>
</gene>
<dbReference type="Pfam" id="PF10294">
    <property type="entry name" value="Methyltransf_16"/>
    <property type="match status" value="1"/>
</dbReference>
<dbReference type="Gene3D" id="3.40.50.150">
    <property type="entry name" value="Vaccinia Virus protein VP39"/>
    <property type="match status" value="1"/>
</dbReference>
<evidence type="ECO:0000313" key="2">
    <source>
        <dbReference type="Proteomes" id="UP001165085"/>
    </source>
</evidence>
<dbReference type="AlphaFoldDB" id="A0A9W7BKN8"/>
<organism evidence="1 2">
    <name type="scientific">Triparma strigata</name>
    <dbReference type="NCBI Taxonomy" id="1606541"/>
    <lineage>
        <taxon>Eukaryota</taxon>
        <taxon>Sar</taxon>
        <taxon>Stramenopiles</taxon>
        <taxon>Ochrophyta</taxon>
        <taxon>Bolidophyceae</taxon>
        <taxon>Parmales</taxon>
        <taxon>Triparmaceae</taxon>
        <taxon>Triparma</taxon>
    </lineage>
</organism>
<dbReference type="PANTHER" id="PTHR14614:SF109">
    <property type="entry name" value="RIBOSOMAL LYSINE N-METHYLTRANSFERASE 5"/>
    <property type="match status" value="1"/>
</dbReference>
<reference evidence="2" key="1">
    <citation type="journal article" date="2023" name="Commun. Biol.">
        <title>Genome analysis of Parmales, the sister group of diatoms, reveals the evolutionary specialization of diatoms from phago-mixotrophs to photoautotrophs.</title>
        <authorList>
            <person name="Ban H."/>
            <person name="Sato S."/>
            <person name="Yoshikawa S."/>
            <person name="Yamada K."/>
            <person name="Nakamura Y."/>
            <person name="Ichinomiya M."/>
            <person name="Sato N."/>
            <person name="Blanc-Mathieu R."/>
            <person name="Endo H."/>
            <person name="Kuwata A."/>
            <person name="Ogata H."/>
        </authorList>
    </citation>
    <scope>NUCLEOTIDE SEQUENCE [LARGE SCALE GENOMIC DNA]</scope>
    <source>
        <strain evidence="2">NIES 3701</strain>
    </source>
</reference>
<comment type="caution">
    <text evidence="1">The sequence shown here is derived from an EMBL/GenBank/DDBJ whole genome shotgun (WGS) entry which is preliminary data.</text>
</comment>
<dbReference type="SUPFAM" id="SSF53335">
    <property type="entry name" value="S-adenosyl-L-methionine-dependent methyltransferases"/>
    <property type="match status" value="1"/>
</dbReference>
<sequence length="285" mass="32073">MNAKCDVEKMQMLHGGIPVKDVHLITGVYRKFEEDWEDEVGDNGNEFWDVAFMECPPPNYLVPSTEDLASEEFDDGDLIVKRIFLGGREIKFNCFLGDGVLNNVGLESWDAGYVLLGVLMDGEYDEGIKARKVLELGAGCGFVSKGLEYLDFKNLTASDFDDGVIKLLKKNVETTEVKKIDWFKTETYNCDDKYDLIIGSAVVYSPEHKVLTNVIDSLLQEGGSALIINMRRPGWDEFVLSLEDTFGAENITVQLVTDEQVKAGEKIKREEIQGTFNICRIIKKK</sequence>
<dbReference type="InterPro" id="IPR029063">
    <property type="entry name" value="SAM-dependent_MTases_sf"/>
</dbReference>
<name>A0A9W7BKN8_9STRA</name>
<dbReference type="EMBL" id="BRXY01000395">
    <property type="protein sequence ID" value="GMH92181.1"/>
    <property type="molecule type" value="Genomic_DNA"/>
</dbReference>
<evidence type="ECO:0000313" key="1">
    <source>
        <dbReference type="EMBL" id="GMH92181.1"/>
    </source>
</evidence>
<proteinExistence type="predicted"/>
<dbReference type="OrthoDB" id="413520at2759"/>
<dbReference type="InterPro" id="IPR019410">
    <property type="entry name" value="Methyltransf_16"/>
</dbReference>